<dbReference type="EMBL" id="CP003544">
    <property type="protein sequence ID" value="AFP84178.1"/>
    <property type="molecule type" value="Genomic_DNA"/>
</dbReference>
<dbReference type="GO" id="GO:0003924">
    <property type="term" value="F:GTPase activity"/>
    <property type="evidence" value="ECO:0007669"/>
    <property type="project" value="InterPro"/>
</dbReference>
<evidence type="ECO:0000259" key="2">
    <source>
        <dbReference type="PROSITE" id="PS51883"/>
    </source>
</evidence>
<dbReference type="GO" id="GO:0042254">
    <property type="term" value="P:ribosome biogenesis"/>
    <property type="evidence" value="ECO:0007669"/>
    <property type="project" value="UniProtKB-UniRule"/>
</dbReference>
<dbReference type="KEGG" id="crt:A355_0159"/>
<dbReference type="InterPro" id="IPR045086">
    <property type="entry name" value="OBG_GTPase"/>
</dbReference>
<accession>J3YQF2</accession>
<keyword evidence="1" id="KW-0472">Membrane</keyword>
<gene>
    <name evidence="3" type="primary">obgE</name>
    <name evidence="3" type="ORF">A355_0159</name>
</gene>
<keyword evidence="1" id="KW-0812">Transmembrane</keyword>
<keyword evidence="1" id="KW-1133">Transmembrane helix</keyword>
<feature type="transmembrane region" description="Helical" evidence="1">
    <location>
        <begin position="174"/>
        <end position="199"/>
    </location>
</feature>
<evidence type="ECO:0000313" key="3">
    <source>
        <dbReference type="EMBL" id="AFP84178.1"/>
    </source>
</evidence>
<evidence type="ECO:0000313" key="4">
    <source>
        <dbReference type="Proteomes" id="UP000003933"/>
    </source>
</evidence>
<protein>
    <submittedName>
        <fullName evidence="3">Putative GTPase</fullName>
    </submittedName>
</protein>
<reference evidence="3 4" key="1">
    <citation type="journal article" date="2012" name="Mol. Biol. Evol.">
        <title>Genome reduction and co-evolution between the primary and secondary bacterial symbionts of psyllids.</title>
        <authorList>
            <person name="Sloan D.B."/>
            <person name="Moran N.A."/>
        </authorList>
    </citation>
    <scope>NUCLEOTIDE SEQUENCE [LARGE SCALE GENOMIC DNA]</scope>
    <source>
        <strain evidence="3 4">HT</strain>
    </source>
</reference>
<dbReference type="SUPFAM" id="SSF82051">
    <property type="entry name" value="Obg GTP-binding protein N-terminal domain"/>
    <property type="match status" value="1"/>
</dbReference>
<feature type="transmembrane region" description="Helical" evidence="1">
    <location>
        <begin position="136"/>
        <end position="154"/>
    </location>
</feature>
<feature type="transmembrane region" description="Helical" evidence="1">
    <location>
        <begin position="226"/>
        <end position="244"/>
    </location>
</feature>
<sequence length="257" mass="30332">MFINKKILLKSGDGGNGNISYIIINNKFYANGGDGGDGGDIYIFFNNNYKILNINLFIANNGFNGSNKLKKGKKGKDGVLKLPIGGYLKYYNKKIYIVQNNYFIKILKGGKGGLGNNFYKNYYNSKIANFGKKGKMIFINFCYYFFLKKCFININFNYFNINNFFYKNNFISKIYIFFINLLLFKVLFKILKFFLYFLYIKNLKYNNYWIIIDGIENIIYKKIIKIKLLITTYFLLSSIFYVGVKKFFHYIKLWKNS</sequence>
<dbReference type="AlphaFoldDB" id="J3YQF2"/>
<dbReference type="Gene3D" id="2.70.210.12">
    <property type="entry name" value="GTP1/OBG domain"/>
    <property type="match status" value="1"/>
</dbReference>
<dbReference type="InterPro" id="IPR006169">
    <property type="entry name" value="GTP1_OBG_dom"/>
</dbReference>
<dbReference type="GO" id="GO:0005525">
    <property type="term" value="F:GTP binding"/>
    <property type="evidence" value="ECO:0007669"/>
    <property type="project" value="InterPro"/>
</dbReference>
<proteinExistence type="predicted"/>
<dbReference type="Pfam" id="PF01018">
    <property type="entry name" value="GTP1_OBG"/>
    <property type="match status" value="1"/>
</dbReference>
<evidence type="ECO:0000256" key="1">
    <source>
        <dbReference type="SAM" id="Phobius"/>
    </source>
</evidence>
<dbReference type="STRING" id="1202539.A355_0159"/>
<feature type="domain" description="Obg" evidence="2">
    <location>
        <begin position="1"/>
        <end position="146"/>
    </location>
</feature>
<dbReference type="RefSeq" id="WP_014887478.1">
    <property type="nucleotide sequence ID" value="NC_018417.1"/>
</dbReference>
<name>J3YQF2_CARRU</name>
<dbReference type="PROSITE" id="PS51883">
    <property type="entry name" value="OBG"/>
    <property type="match status" value="1"/>
</dbReference>
<dbReference type="HOGENOM" id="CLU_1092777_0_0_6"/>
<dbReference type="InterPro" id="IPR036726">
    <property type="entry name" value="GTP1_OBG_dom_sf"/>
</dbReference>
<dbReference type="Proteomes" id="UP000003933">
    <property type="component" value="Chromosome"/>
</dbReference>
<dbReference type="PATRIC" id="fig|1202539.3.peg.129"/>
<organism evidence="3 4">
    <name type="scientific">Candidatus Carsonella ruddii HT isolate Thao2000</name>
    <dbReference type="NCBI Taxonomy" id="1202539"/>
    <lineage>
        <taxon>Bacteria</taxon>
        <taxon>Pseudomonadati</taxon>
        <taxon>Pseudomonadota</taxon>
        <taxon>Gammaproteobacteria</taxon>
        <taxon>Oceanospirillales</taxon>
        <taxon>Halomonadaceae</taxon>
        <taxon>Zymobacter group</taxon>
        <taxon>Candidatus Carsonella</taxon>
    </lineage>
</organism>
<dbReference type="PANTHER" id="PTHR11702:SF44">
    <property type="entry name" value="GTP-BINDING PROTEIN OBGC, CHLOROPLASTIC"/>
    <property type="match status" value="1"/>
</dbReference>
<dbReference type="PANTHER" id="PTHR11702">
    <property type="entry name" value="DEVELOPMENTALLY REGULATED GTP-BINDING PROTEIN-RELATED"/>
    <property type="match status" value="1"/>
</dbReference>